<dbReference type="PROSITE" id="PS50006">
    <property type="entry name" value="FHA_DOMAIN"/>
    <property type="match status" value="1"/>
</dbReference>
<feature type="compositionally biased region" description="Basic and acidic residues" evidence="1">
    <location>
        <begin position="397"/>
        <end position="407"/>
    </location>
</feature>
<dbReference type="InterPro" id="IPR046883">
    <property type="entry name" value="T6SS_FHA_C"/>
</dbReference>
<dbReference type="InterPro" id="IPR017735">
    <property type="entry name" value="T6SS_FHA"/>
</dbReference>
<feature type="compositionally biased region" description="Polar residues" evidence="1">
    <location>
        <begin position="254"/>
        <end position="267"/>
    </location>
</feature>
<organism evidence="3 4">
    <name type="scientific">Roseibium polysiphoniae</name>
    <dbReference type="NCBI Taxonomy" id="2571221"/>
    <lineage>
        <taxon>Bacteria</taxon>
        <taxon>Pseudomonadati</taxon>
        <taxon>Pseudomonadota</taxon>
        <taxon>Alphaproteobacteria</taxon>
        <taxon>Hyphomicrobiales</taxon>
        <taxon>Stappiaceae</taxon>
        <taxon>Roseibium</taxon>
    </lineage>
</organism>
<gene>
    <name evidence="3" type="primary">tagH</name>
    <name evidence="3" type="ORF">IG617_10425</name>
</gene>
<dbReference type="InterPro" id="IPR000253">
    <property type="entry name" value="FHA_dom"/>
</dbReference>
<evidence type="ECO:0000256" key="1">
    <source>
        <dbReference type="SAM" id="MobiDB-lite"/>
    </source>
</evidence>
<protein>
    <submittedName>
        <fullName evidence="3">Type VI secretion system-associated FHA domain protein TagH</fullName>
    </submittedName>
</protein>
<reference evidence="3 4" key="1">
    <citation type="submission" date="2020-09" db="EMBL/GenBank/DDBJ databases">
        <title>The genome sequence of type strain Labrenzia polysiphoniae KACC 19711.</title>
        <authorList>
            <person name="Liu Y."/>
        </authorList>
    </citation>
    <scope>NUCLEOTIDE SEQUENCE [LARGE SCALE GENOMIC DNA]</scope>
    <source>
        <strain evidence="3 4">KACC 19711</strain>
    </source>
</reference>
<dbReference type="Gene3D" id="2.60.200.20">
    <property type="match status" value="1"/>
</dbReference>
<dbReference type="Pfam" id="PF00498">
    <property type="entry name" value="FHA"/>
    <property type="match status" value="1"/>
</dbReference>
<dbReference type="Pfam" id="PF20232">
    <property type="entry name" value="T6SS_FHA_C"/>
    <property type="match status" value="1"/>
</dbReference>
<evidence type="ECO:0000313" key="4">
    <source>
        <dbReference type="Proteomes" id="UP000615687"/>
    </source>
</evidence>
<keyword evidence="4" id="KW-1185">Reference proteome</keyword>
<feature type="domain" description="FHA" evidence="2">
    <location>
        <begin position="23"/>
        <end position="73"/>
    </location>
</feature>
<feature type="compositionally biased region" description="Polar residues" evidence="1">
    <location>
        <begin position="335"/>
        <end position="351"/>
    </location>
</feature>
<proteinExistence type="predicted"/>
<dbReference type="NCBIfam" id="TIGR03354">
    <property type="entry name" value="VI_FHA"/>
    <property type="match status" value="1"/>
</dbReference>
<accession>A0ABR9C9X7</accession>
<feature type="compositionally biased region" description="Low complexity" evidence="1">
    <location>
        <begin position="430"/>
        <end position="443"/>
    </location>
</feature>
<sequence>MTFCLSLTCSAIASNHLFGPDGGTFGRSNKCDWTLPDPERILSSIHARIMCQGGTFFLLDESTNGTFLAGEANPIGRGRSIAISHGMMIVAGRYEIETQLVRIDEPAQTPIEASPSAYPAAQPHVGAAGQSLNPLTEPRLGANRDTIGVPLPGRQSLDPLDYLGGDPVSHHTATSAPGRPLHPQQVPGEFGPGPTAQSPLPQAMNPMPDSSGVPTSLQARANPAAPLGQGVGPMPMSDLGSSGGPVIPEVSDFAASSPQAADNRSVPTPSPAATKASSGTGDVIPEDFLSGLMKRPSENGQSAPKIAGPIIPNEFEPTGTQKAATRAPMSADLSGRSSAANVGKANGSSQAPAGLSPALKADEVVIRPPLPAASGAVHVPKPPSGLDHMEALKARREKRVAALEQKAKIAQRPPSSELAGRPKTPDPLEPSSRSAARPTSPSPDAKNTQLVAALLKGLGFPDASVPADKQEDLMSDVGAMARELAGGMVTLLSARKMVKSEFRMDETQIQPEENNPYKLFKVGELALDEMLLTRTGGFLSPEDATKAAFQDIQGHTIVMMTAMQRALKILFERVSPEALADEGEADGGLRIRGLGARKGKWEAATQNYQKMSGNFEPVIRQIIMEAFAQVQEEQARRTSKEFWEKRK</sequence>
<feature type="region of interest" description="Disordered" evidence="1">
    <location>
        <begin position="397"/>
        <end position="445"/>
    </location>
</feature>
<evidence type="ECO:0000259" key="2">
    <source>
        <dbReference type="PROSITE" id="PS50006"/>
    </source>
</evidence>
<name>A0ABR9C9X7_9HYPH</name>
<feature type="region of interest" description="Disordered" evidence="1">
    <location>
        <begin position="111"/>
        <end position="356"/>
    </location>
</feature>
<dbReference type="InterPro" id="IPR008984">
    <property type="entry name" value="SMAD_FHA_dom_sf"/>
</dbReference>
<dbReference type="SUPFAM" id="SSF49879">
    <property type="entry name" value="SMAD/FHA domain"/>
    <property type="match status" value="1"/>
</dbReference>
<dbReference type="Proteomes" id="UP000615687">
    <property type="component" value="Unassembled WGS sequence"/>
</dbReference>
<evidence type="ECO:0000313" key="3">
    <source>
        <dbReference type="EMBL" id="MBD8876700.1"/>
    </source>
</evidence>
<dbReference type="CDD" id="cd00060">
    <property type="entry name" value="FHA"/>
    <property type="match status" value="1"/>
</dbReference>
<dbReference type="EMBL" id="JACYXJ010000004">
    <property type="protein sequence ID" value="MBD8876700.1"/>
    <property type="molecule type" value="Genomic_DNA"/>
</dbReference>
<dbReference type="SMART" id="SM00240">
    <property type="entry name" value="FHA"/>
    <property type="match status" value="1"/>
</dbReference>
<comment type="caution">
    <text evidence="3">The sequence shown here is derived from an EMBL/GenBank/DDBJ whole genome shotgun (WGS) entry which is preliminary data.</text>
</comment>